<dbReference type="KEGG" id="rfr:Rfer_3692"/>
<dbReference type="STRING" id="338969.Rfer_3692"/>
<dbReference type="InterPro" id="IPR002725">
    <property type="entry name" value="YgjP-like_metallopeptidase"/>
</dbReference>
<dbReference type="Gene3D" id="3.30.2010.10">
    <property type="entry name" value="Metalloproteases ('zincins'), catalytic domain"/>
    <property type="match status" value="1"/>
</dbReference>
<dbReference type="RefSeq" id="WP_011465955.1">
    <property type="nucleotide sequence ID" value="NC_007908.1"/>
</dbReference>
<dbReference type="AlphaFoldDB" id="Q21S61"/>
<evidence type="ECO:0000313" key="3">
    <source>
        <dbReference type="Proteomes" id="UP000008332"/>
    </source>
</evidence>
<gene>
    <name evidence="2" type="ordered locus">Rfer_3692</name>
</gene>
<dbReference type="InterPro" id="IPR053136">
    <property type="entry name" value="UTP_pyrophosphatase-like"/>
</dbReference>
<dbReference type="PANTHER" id="PTHR30399:SF1">
    <property type="entry name" value="UTP PYROPHOSPHATASE"/>
    <property type="match status" value="1"/>
</dbReference>
<dbReference type="eggNOG" id="COG1451">
    <property type="taxonomic scope" value="Bacteria"/>
</dbReference>
<sequence>MHPLLRFTLDLFEPNKALAPVNLAQKATEIVVPEARRVIAPEPLAAPTLACAPTSWRHPRANREARLCEVVVAYEFKRGQRRSIGFVIRPEGLVVSAPKWLPLHQVDAALQDKSQWIIQKLRETQARQQRLLARRIEWCDGTLIPYLGQSLRLLLVPHQAAGRTGARLKAGGIGTTEFMEADASGPTLRVALPHEAAPDQIRDTVQAWLRCQAQQLFKARLDHFAPQLRVQWRTLALSNARTRWGSARIDGAIRLNWRLMHFQPAVIDYVVVHELSHLRVMDHSPRFWATVHSVAPDYVALRRQLKDEALPHGL</sequence>
<name>Q21S61_ALBFT</name>
<dbReference type="HOGENOM" id="CLU_065947_2_0_4"/>
<dbReference type="Proteomes" id="UP000008332">
    <property type="component" value="Chromosome"/>
</dbReference>
<dbReference type="PANTHER" id="PTHR30399">
    <property type="entry name" value="UNCHARACTERIZED PROTEIN YGJP"/>
    <property type="match status" value="1"/>
</dbReference>
<feature type="domain" description="YgjP-like metallopeptidase" evidence="1">
    <location>
        <begin position="82"/>
        <end position="307"/>
    </location>
</feature>
<dbReference type="Pfam" id="PF01863">
    <property type="entry name" value="YgjP-like"/>
    <property type="match status" value="1"/>
</dbReference>
<protein>
    <recommendedName>
        <fullName evidence="1">YgjP-like metallopeptidase domain-containing protein</fullName>
    </recommendedName>
</protein>
<dbReference type="EMBL" id="CP000267">
    <property type="protein sequence ID" value="ABD71392.1"/>
    <property type="molecule type" value="Genomic_DNA"/>
</dbReference>
<accession>Q21S61</accession>
<evidence type="ECO:0000313" key="2">
    <source>
        <dbReference type="EMBL" id="ABD71392.1"/>
    </source>
</evidence>
<keyword evidence="3" id="KW-1185">Reference proteome</keyword>
<dbReference type="OrthoDB" id="9811177at2"/>
<proteinExistence type="predicted"/>
<dbReference type="CDD" id="cd07344">
    <property type="entry name" value="M48_yhfN_like"/>
    <property type="match status" value="1"/>
</dbReference>
<organism evidence="2 3">
    <name type="scientific">Albidiferax ferrireducens (strain ATCC BAA-621 / DSM 15236 / T118)</name>
    <name type="common">Rhodoferax ferrireducens</name>
    <dbReference type="NCBI Taxonomy" id="338969"/>
    <lineage>
        <taxon>Bacteria</taxon>
        <taxon>Pseudomonadati</taxon>
        <taxon>Pseudomonadota</taxon>
        <taxon>Betaproteobacteria</taxon>
        <taxon>Burkholderiales</taxon>
        <taxon>Comamonadaceae</taxon>
        <taxon>Rhodoferax</taxon>
    </lineage>
</organism>
<reference evidence="3" key="1">
    <citation type="submission" date="2006-02" db="EMBL/GenBank/DDBJ databases">
        <title>Complete sequence of chromosome of Rhodoferax ferrireducens DSM 15236.</title>
        <authorList>
            <person name="Copeland A."/>
            <person name="Lucas S."/>
            <person name="Lapidus A."/>
            <person name="Barry K."/>
            <person name="Detter J.C."/>
            <person name="Glavina del Rio T."/>
            <person name="Hammon N."/>
            <person name="Israni S."/>
            <person name="Pitluck S."/>
            <person name="Brettin T."/>
            <person name="Bruce D."/>
            <person name="Han C."/>
            <person name="Tapia R."/>
            <person name="Gilna P."/>
            <person name="Kiss H."/>
            <person name="Schmutz J."/>
            <person name="Larimer F."/>
            <person name="Land M."/>
            <person name="Kyrpides N."/>
            <person name="Ivanova N."/>
            <person name="Richardson P."/>
        </authorList>
    </citation>
    <scope>NUCLEOTIDE SEQUENCE [LARGE SCALE GENOMIC DNA]</scope>
    <source>
        <strain evidence="3">ATCC BAA-621 / DSM 15236 / T118</strain>
    </source>
</reference>
<evidence type="ECO:0000259" key="1">
    <source>
        <dbReference type="Pfam" id="PF01863"/>
    </source>
</evidence>